<dbReference type="InterPro" id="IPR002500">
    <property type="entry name" value="PAPS_reduct_dom"/>
</dbReference>
<dbReference type="SUPFAM" id="SSF52402">
    <property type="entry name" value="Adenine nucleotide alpha hydrolases-like"/>
    <property type="match status" value="1"/>
</dbReference>
<dbReference type="InterPro" id="IPR014729">
    <property type="entry name" value="Rossmann-like_a/b/a_fold"/>
</dbReference>
<evidence type="ECO:0000259" key="1">
    <source>
        <dbReference type="Pfam" id="PF01507"/>
    </source>
</evidence>
<dbReference type="PANTHER" id="PTHR43196">
    <property type="entry name" value="SULFATE ADENYLYLTRANSFERASE SUBUNIT 2"/>
    <property type="match status" value="1"/>
</dbReference>
<proteinExistence type="predicted"/>
<dbReference type="EMBL" id="BAAFSG010000001">
    <property type="protein sequence ID" value="GAB1253801.1"/>
    <property type="molecule type" value="Genomic_DNA"/>
</dbReference>
<accession>A0ABQ0E7S3</accession>
<dbReference type="RefSeq" id="WP_407844466.1">
    <property type="nucleotide sequence ID" value="NZ_BAAFSG010000001.1"/>
</dbReference>
<feature type="domain" description="Phosphoadenosine phosphosulphate reductase" evidence="1">
    <location>
        <begin position="35"/>
        <end position="192"/>
    </location>
</feature>
<sequence length="258" mass="30404">MSAIRQASLPGFDLGDYIKESIDFLRQHEPPEGYFVGFSGGKDSITTLELCRIAGVRHQAFYSCTRIDPPEVVRFIKREYPQVIWLFPKMTMWQGVKKKGPPFRMRRWCCDVLKKEPAKDHYLKNRVMGIRAEESVRRASRPRIDTFFGQTTYKAIFSWPEWAVWEFIEACSLPFPSLYDEGFHRIGCVVCPYILGTSPGKTKQRLLSMGRWPGIWKAFERATKTWWTESRNREDRYKSYEGETADSYWRDYLNGFEK</sequence>
<dbReference type="InterPro" id="IPR050128">
    <property type="entry name" value="Sulfate_adenylyltrnsfr_sub2"/>
</dbReference>
<organism evidence="2 3">
    <name type="scientific">Desulfovibrio falkowii</name>
    <dbReference type="NCBI Taxonomy" id="3136602"/>
    <lineage>
        <taxon>Bacteria</taxon>
        <taxon>Pseudomonadati</taxon>
        <taxon>Thermodesulfobacteriota</taxon>
        <taxon>Desulfovibrionia</taxon>
        <taxon>Desulfovibrionales</taxon>
        <taxon>Desulfovibrionaceae</taxon>
        <taxon>Desulfovibrio</taxon>
    </lineage>
</organism>
<dbReference type="PANTHER" id="PTHR43196:SF2">
    <property type="entry name" value="PHOSPHOADENOSINE PHOSPHOSULFATE REDUCTASE"/>
    <property type="match status" value="1"/>
</dbReference>
<keyword evidence="3" id="KW-1185">Reference proteome</keyword>
<reference evidence="2 3" key="1">
    <citation type="journal article" date="2025" name="Int. J. Syst. Evol. Microbiol.">
        <title>Desulfovibrio falkowii sp. nov., Porphyromonas miyakawae sp. nov., Mediterraneibacter flintii sp. nov. and Owariibacterium komagatae gen. nov., sp. nov., isolated from human faeces.</title>
        <authorList>
            <person name="Hamaguchi T."/>
            <person name="Ohara M."/>
            <person name="Hisatomi A."/>
            <person name="Sekiguchi K."/>
            <person name="Takeda J.I."/>
            <person name="Ueyama J."/>
            <person name="Ito M."/>
            <person name="Nishiwaki H."/>
            <person name="Ogi T."/>
            <person name="Hirayama M."/>
            <person name="Ohkuma M."/>
            <person name="Sakamoto M."/>
            <person name="Ohno K."/>
        </authorList>
    </citation>
    <scope>NUCLEOTIDE SEQUENCE [LARGE SCALE GENOMIC DNA]</scope>
    <source>
        <strain evidence="2 3">13CB8C</strain>
    </source>
</reference>
<protein>
    <recommendedName>
        <fullName evidence="1">Phosphoadenosine phosphosulphate reductase domain-containing protein</fullName>
    </recommendedName>
</protein>
<gene>
    <name evidence="2" type="ORF">Defa_12880</name>
</gene>
<name>A0ABQ0E7S3_9BACT</name>
<dbReference type="Proteomes" id="UP001628192">
    <property type="component" value="Unassembled WGS sequence"/>
</dbReference>
<comment type="caution">
    <text evidence="2">The sequence shown here is derived from an EMBL/GenBank/DDBJ whole genome shotgun (WGS) entry which is preliminary data.</text>
</comment>
<dbReference type="Gene3D" id="3.40.50.620">
    <property type="entry name" value="HUPs"/>
    <property type="match status" value="1"/>
</dbReference>
<evidence type="ECO:0000313" key="2">
    <source>
        <dbReference type="EMBL" id="GAB1253801.1"/>
    </source>
</evidence>
<evidence type="ECO:0000313" key="3">
    <source>
        <dbReference type="Proteomes" id="UP001628192"/>
    </source>
</evidence>
<dbReference type="Pfam" id="PF01507">
    <property type="entry name" value="PAPS_reduct"/>
    <property type="match status" value="1"/>
</dbReference>